<comment type="caution">
    <text evidence="2">The sequence shown here is derived from an EMBL/GenBank/DDBJ whole genome shotgun (WGS) entry which is preliminary data.</text>
</comment>
<dbReference type="EMBL" id="JAMWBK010000004">
    <property type="protein sequence ID" value="KAJ8905587.1"/>
    <property type="molecule type" value="Genomic_DNA"/>
</dbReference>
<feature type="coiled-coil region" evidence="1">
    <location>
        <begin position="305"/>
        <end position="339"/>
    </location>
</feature>
<accession>A0AAV8UX24</accession>
<keyword evidence="1" id="KW-0175">Coiled coil</keyword>
<gene>
    <name evidence="2" type="ORF">NDN08_002094</name>
</gene>
<proteinExistence type="predicted"/>
<name>A0AAV8UX24_9RHOD</name>
<dbReference type="AlphaFoldDB" id="A0AAV8UX24"/>
<reference evidence="2 3" key="1">
    <citation type="journal article" date="2023" name="Nat. Commun.">
        <title>Origin of minicircular mitochondrial genomes in red algae.</title>
        <authorList>
            <person name="Lee Y."/>
            <person name="Cho C.H."/>
            <person name="Lee Y.M."/>
            <person name="Park S.I."/>
            <person name="Yang J.H."/>
            <person name="West J.A."/>
            <person name="Bhattacharya D."/>
            <person name="Yoon H.S."/>
        </authorList>
    </citation>
    <scope>NUCLEOTIDE SEQUENCE [LARGE SCALE GENOMIC DNA]</scope>
    <source>
        <strain evidence="2 3">CCMP1338</strain>
        <tissue evidence="2">Whole cell</tissue>
    </source>
</reference>
<organism evidence="2 3">
    <name type="scientific">Rhodosorus marinus</name>
    <dbReference type="NCBI Taxonomy" id="101924"/>
    <lineage>
        <taxon>Eukaryota</taxon>
        <taxon>Rhodophyta</taxon>
        <taxon>Stylonematophyceae</taxon>
        <taxon>Stylonematales</taxon>
        <taxon>Stylonemataceae</taxon>
        <taxon>Rhodosorus</taxon>
    </lineage>
</organism>
<evidence type="ECO:0000256" key="1">
    <source>
        <dbReference type="SAM" id="Coils"/>
    </source>
</evidence>
<dbReference type="Proteomes" id="UP001157974">
    <property type="component" value="Unassembled WGS sequence"/>
</dbReference>
<keyword evidence="3" id="KW-1185">Reference proteome</keyword>
<feature type="coiled-coil region" evidence="1">
    <location>
        <begin position="107"/>
        <end position="144"/>
    </location>
</feature>
<evidence type="ECO:0000313" key="2">
    <source>
        <dbReference type="EMBL" id="KAJ8905587.1"/>
    </source>
</evidence>
<protein>
    <submittedName>
        <fullName evidence="2">Uncharacterized protein</fullName>
    </submittedName>
</protein>
<evidence type="ECO:0000313" key="3">
    <source>
        <dbReference type="Proteomes" id="UP001157974"/>
    </source>
</evidence>
<sequence length="343" mass="39889">MASSELEYMREEYLDLKEKLREFDGYKAKRNALEAIVRTNTNRSDKLEIQRMAAKQKADQSSYRLRQEKSYVLKKLFARESYNDIVEEWTLKNKADACELRGIETQLDLLREATDNARRGLEDMKRREEDRTFLENERKRVLAQIFTVTVRDPEEGRCTMERNLALHALEMRQRDQWSQEKALEMLISAGKILDIAVESLENAWVCNTKQVWRRRGRRRNAYADVTRMAVQHAKRQVDEAQTLVRQCDNLNPELSSAVDAENLGDFSGFRSSTMFDGYGAYFVRGSIKEALKTTRRSSALVKQLVEQQELKVSQAHADVKNAEEGVEATETALEKEQVRLIFM</sequence>